<feature type="domain" description="FAD-dependent oxidoreductase 2 FAD-binding" evidence="6">
    <location>
        <begin position="213"/>
        <end position="309"/>
    </location>
</feature>
<evidence type="ECO:0000313" key="9">
    <source>
        <dbReference type="Proteomes" id="UP000501705"/>
    </source>
</evidence>
<dbReference type="InterPro" id="IPR003953">
    <property type="entry name" value="FAD-dep_OxRdtase_2_FAD-bd"/>
</dbReference>
<protein>
    <submittedName>
        <fullName evidence="8">FAD-binding protein</fullName>
    </submittedName>
</protein>
<accession>A0A6G9XXK5</accession>
<dbReference type="Gene3D" id="3.50.50.60">
    <property type="entry name" value="FAD/NAD(P)-binding domain"/>
    <property type="match status" value="1"/>
</dbReference>
<evidence type="ECO:0000256" key="2">
    <source>
        <dbReference type="ARBA" id="ARBA00010790"/>
    </source>
</evidence>
<feature type="domain" description="Glucose-methanol-choline oxidoreductase C-terminal" evidence="7">
    <location>
        <begin position="351"/>
        <end position="493"/>
    </location>
</feature>
<dbReference type="PANTHER" id="PTHR42784">
    <property type="entry name" value="PYRANOSE 2-OXIDASE"/>
    <property type="match status" value="1"/>
</dbReference>
<evidence type="ECO:0000256" key="5">
    <source>
        <dbReference type="ARBA" id="ARBA00023002"/>
    </source>
</evidence>
<dbReference type="Proteomes" id="UP000501705">
    <property type="component" value="Chromosome"/>
</dbReference>
<dbReference type="InterPro" id="IPR051473">
    <property type="entry name" value="P2Ox-like"/>
</dbReference>
<dbReference type="Pfam" id="PF00890">
    <property type="entry name" value="FAD_binding_2"/>
    <property type="match status" value="1"/>
</dbReference>
<dbReference type="PANTHER" id="PTHR42784:SF1">
    <property type="entry name" value="PYRANOSE 2-OXIDASE"/>
    <property type="match status" value="1"/>
</dbReference>
<evidence type="ECO:0000259" key="7">
    <source>
        <dbReference type="Pfam" id="PF05199"/>
    </source>
</evidence>
<keyword evidence="5" id="KW-0560">Oxidoreductase</keyword>
<comment type="cofactor">
    <cofactor evidence="1">
        <name>FAD</name>
        <dbReference type="ChEBI" id="CHEBI:57692"/>
    </cofactor>
</comment>
<evidence type="ECO:0000313" key="8">
    <source>
        <dbReference type="EMBL" id="QIS05607.1"/>
    </source>
</evidence>
<evidence type="ECO:0000259" key="6">
    <source>
        <dbReference type="Pfam" id="PF00890"/>
    </source>
</evidence>
<dbReference type="Pfam" id="PF05199">
    <property type="entry name" value="GMC_oxred_C"/>
    <property type="match status" value="1"/>
</dbReference>
<reference evidence="8 9" key="1">
    <citation type="journal article" date="2019" name="ACS Chem. Biol.">
        <title>Identification and Mobilization of a Cryptic Antibiotic Biosynthesis Gene Locus from a Human-Pathogenic Nocardia Isolate.</title>
        <authorList>
            <person name="Herisse M."/>
            <person name="Ishida K."/>
            <person name="Porter J.L."/>
            <person name="Howden B."/>
            <person name="Hertweck C."/>
            <person name="Stinear T.P."/>
            <person name="Pidot S.J."/>
        </authorList>
    </citation>
    <scope>NUCLEOTIDE SEQUENCE [LARGE SCALE GENOMIC DNA]</scope>
    <source>
        <strain evidence="8 9">AUSMDU00024985</strain>
    </source>
</reference>
<keyword evidence="3" id="KW-0285">Flavoprotein</keyword>
<comment type="similarity">
    <text evidence="2">Belongs to the GMC oxidoreductase family.</text>
</comment>
<dbReference type="RefSeq" id="WP_167464677.1">
    <property type="nucleotide sequence ID" value="NZ_CP046171.1"/>
</dbReference>
<dbReference type="InterPro" id="IPR036188">
    <property type="entry name" value="FAD/NAD-bd_sf"/>
</dbReference>
<gene>
    <name evidence="8" type="ORF">F5X71_27795</name>
</gene>
<proteinExistence type="inferred from homology"/>
<dbReference type="EMBL" id="CP046171">
    <property type="protein sequence ID" value="QIS05607.1"/>
    <property type="molecule type" value="Genomic_DNA"/>
</dbReference>
<name>A0A6G9XXK5_NOCBR</name>
<keyword evidence="4" id="KW-0274">FAD</keyword>
<evidence type="ECO:0000256" key="1">
    <source>
        <dbReference type="ARBA" id="ARBA00001974"/>
    </source>
</evidence>
<evidence type="ECO:0000256" key="3">
    <source>
        <dbReference type="ARBA" id="ARBA00022630"/>
    </source>
</evidence>
<dbReference type="GO" id="GO:0016614">
    <property type="term" value="F:oxidoreductase activity, acting on CH-OH group of donors"/>
    <property type="evidence" value="ECO:0007669"/>
    <property type="project" value="InterPro"/>
</dbReference>
<dbReference type="InterPro" id="IPR007867">
    <property type="entry name" value="GMC_OxRtase_C"/>
</dbReference>
<sequence length="516" mass="56311">MITFSSFSAKDHAAADEYAVVIVGGGLAGLELAKELELRGVPGVLVVEAGPATELEHANWAYPADTALRKWLLPETDTYFRRPWSSATPPSYTGSSGIRQRLGGRSLYWYGVALPIEPETLDSSAWPAVIVDDLRHSGRDGAGLYRRIERRLAAWRGFDSPGPASDEETPMLGPYRLRHTPKAIRYAADGSGRWRAYSPLEHWLGPEQTPQARPRVEIRTHAEVHRILIEGGRARGVVVRDRLTGAQTNIVAAHVVLAAGTIPSTALAIRALHENGALSRPRSSGLSDHMVQGVFVRIRSRHAERLLHHIPPGSYYSPCVTEARSNLFLDLTRESDGSVFVDLQMTGEQLPSTDNYVELTLPLGNPSIRIHAVPTRADEAVLLAQRRILQDAWTELAALAACRAGLLEFGDFRSPSRTNEFVLPETMRTSKWGEPATWSGFLGTEDHEGCTLPLGTVLDDNHEFPQITGLYAAGPVAFPRLGAANPSLTTLALTHRLAAILTDRLGATPAAHQHHG</sequence>
<dbReference type="SUPFAM" id="SSF51905">
    <property type="entry name" value="FAD/NAD(P)-binding domain"/>
    <property type="match status" value="1"/>
</dbReference>
<evidence type="ECO:0000256" key="4">
    <source>
        <dbReference type="ARBA" id="ARBA00022827"/>
    </source>
</evidence>
<dbReference type="AlphaFoldDB" id="A0A6G9XXK5"/>
<organism evidence="8 9">
    <name type="scientific">Nocardia brasiliensis</name>
    <dbReference type="NCBI Taxonomy" id="37326"/>
    <lineage>
        <taxon>Bacteria</taxon>
        <taxon>Bacillati</taxon>
        <taxon>Actinomycetota</taxon>
        <taxon>Actinomycetes</taxon>
        <taxon>Mycobacteriales</taxon>
        <taxon>Nocardiaceae</taxon>
        <taxon>Nocardia</taxon>
    </lineage>
</organism>